<accession>A0A0A9W092</accession>
<organism evidence="1">
    <name type="scientific">Lygus hesperus</name>
    <name type="common">Western plant bug</name>
    <dbReference type="NCBI Taxonomy" id="30085"/>
    <lineage>
        <taxon>Eukaryota</taxon>
        <taxon>Metazoa</taxon>
        <taxon>Ecdysozoa</taxon>
        <taxon>Arthropoda</taxon>
        <taxon>Hexapoda</taxon>
        <taxon>Insecta</taxon>
        <taxon>Pterygota</taxon>
        <taxon>Neoptera</taxon>
        <taxon>Paraneoptera</taxon>
        <taxon>Hemiptera</taxon>
        <taxon>Heteroptera</taxon>
        <taxon>Panheteroptera</taxon>
        <taxon>Cimicomorpha</taxon>
        <taxon>Miridae</taxon>
        <taxon>Mirini</taxon>
        <taxon>Lygus</taxon>
    </lineage>
</organism>
<sequence length="514" mass="60016">MSKQQESLVQGSPKRTTNIFMSKPNHVKRHMMIAHRIRDVIDDQRTLDHDQNKPVFLKSESLPPLTASYRLNHDIREITRIEAQLNKEITKCEFGEEEKKALLKEVIAKCEAMKTQFANSEAAFLQYEKDLAFHKQVLEAEVRDKKQHEMSLQRYLVAGESLMKIREIMNNVIAENQCYYDFLQQVSTGSGINAIGNFIERFETHISTRDKLSQYLNEAIERSEIIKSQLRKKKDDWEQNLAFDIEKLQNIHLKATSANIMNYKYEEALNNININSNEKQVEINRVLKSAEQIIENLIERNALGKSYRKKTLAQQFEAIREDYLKRKAIIHEYEKAKIQVEQKKSRRLALYNKYSKGTLVSREEDQRLVQLFEKKRMLTVRNKYNDYHKMEKRSLLLIDESMTKDYDPLADERNVVKLEGGRKGSFMLVESDEMDESDSNSDELELNMLDDTETSYEEVDFEDLEKNSFLEKSDSDIFRVSSGSTVGSTTPSSSMAVSQSICTFMKAKRKQSWI</sequence>
<reference evidence="1" key="1">
    <citation type="journal article" date="2014" name="PLoS ONE">
        <title>Transcriptome-Based Identification of ABC Transporters in the Western Tarnished Plant Bug Lygus hesperus.</title>
        <authorList>
            <person name="Hull J.J."/>
            <person name="Chaney K."/>
            <person name="Geib S.M."/>
            <person name="Fabrick J.A."/>
            <person name="Brent C.S."/>
            <person name="Walsh D."/>
            <person name="Lavine L.C."/>
        </authorList>
    </citation>
    <scope>NUCLEOTIDE SEQUENCE</scope>
</reference>
<proteinExistence type="predicted"/>
<name>A0A0A9W092_LYGHE</name>
<evidence type="ECO:0000313" key="1">
    <source>
        <dbReference type="EMBL" id="JAG00836.1"/>
    </source>
</evidence>
<gene>
    <name evidence="1" type="ORF">CM83_2124</name>
</gene>
<dbReference type="EMBL" id="GBHO01042768">
    <property type="protein sequence ID" value="JAG00836.1"/>
    <property type="molecule type" value="Transcribed_RNA"/>
</dbReference>
<dbReference type="AlphaFoldDB" id="A0A0A9W092"/>
<reference evidence="1" key="2">
    <citation type="submission" date="2014-07" db="EMBL/GenBank/DDBJ databases">
        <authorList>
            <person name="Hull J."/>
        </authorList>
    </citation>
    <scope>NUCLEOTIDE SEQUENCE</scope>
</reference>
<dbReference type="EMBL" id="GBRD01001001">
    <property type="protein sequence ID" value="JAG64820.1"/>
    <property type="molecule type" value="Transcribed_RNA"/>
</dbReference>
<evidence type="ECO:0000313" key="2">
    <source>
        <dbReference type="EMBL" id="JAG64820.1"/>
    </source>
</evidence>
<protein>
    <recommendedName>
        <fullName evidence="3">DUF4200 domain-containing protein</fullName>
    </recommendedName>
</protein>
<reference evidence="2" key="3">
    <citation type="submission" date="2014-09" db="EMBL/GenBank/DDBJ databases">
        <authorList>
            <person name="Magalhaes I.L.F."/>
            <person name="Oliveira U."/>
            <person name="Santos F.R."/>
            <person name="Vidigal T.H.D.A."/>
            <person name="Brescovit A.D."/>
            <person name="Santos A.J."/>
        </authorList>
    </citation>
    <scope>NUCLEOTIDE SEQUENCE</scope>
</reference>
<evidence type="ECO:0008006" key="3">
    <source>
        <dbReference type="Google" id="ProtNLM"/>
    </source>
</evidence>